<feature type="domain" description="Solute-binding protein family 5" evidence="2">
    <location>
        <begin position="176"/>
        <end position="466"/>
    </location>
</feature>
<evidence type="ECO:0000313" key="4">
    <source>
        <dbReference type="EMBL" id="RDI45791.1"/>
    </source>
</evidence>
<organism evidence="4 5">
    <name type="scientific">Falsibacillus pallidus</name>
    <dbReference type="NCBI Taxonomy" id="493781"/>
    <lineage>
        <taxon>Bacteria</taxon>
        <taxon>Bacillati</taxon>
        <taxon>Bacillota</taxon>
        <taxon>Bacilli</taxon>
        <taxon>Bacillales</taxon>
        <taxon>Bacillaceae</taxon>
        <taxon>Falsibacillus</taxon>
    </lineage>
</organism>
<evidence type="ECO:0000259" key="3">
    <source>
        <dbReference type="Pfam" id="PF12793"/>
    </source>
</evidence>
<keyword evidence="5" id="KW-1185">Reference proteome</keyword>
<dbReference type="SUPFAM" id="SSF53850">
    <property type="entry name" value="Periplasmic binding protein-like II"/>
    <property type="match status" value="1"/>
</dbReference>
<evidence type="ECO:0000313" key="5">
    <source>
        <dbReference type="Proteomes" id="UP000255326"/>
    </source>
</evidence>
<sequence>MFEHYIKLYFNGREKRNFPTVEMTLDEISTLLFCTNRNSKLVIDRLIKGQWIEWAPGRGRGNKSRMTFLENPEALLSAMCKEMVQNGDLQNASKYMEEYQTFFPKLMDQFKEWMESLFGFHQEETIEGKKDILRLKVNITSFFPSLDPKWAQLRSQSHVVKQLFDTLVVFDPRTKTIKPHLAFHWEYDEQRFKWTFYIRKGVFFHDGTPLRAEHAAKSLLELKFDRSHPFQWMLSQVESIEATEEYIVELVLKETHAFFLSILADERCSIVRYNQNAEGHEPLIGTGPFSLEKLNDDRLIIKANDHYFNGRPFLDFVELWNEESIPGLKEAGSSAFEFMSYVHPSDPESSGNRTKSIEWNTQFVSINTRKQGVCQNNNFRKLLHSILDPALMKKELGGPRGDIANGILPGAAEIKRDSVSEADLLRTSGYKGETLKLYTFTDQDHVEETAWIIERCADYGIKIEASFFPGIELLQNHRLEEADLVHDSANMTEQMEMCFLHHFLSSNSVLKIHLSEAAMIEVEAILLRMVKMSEREERLQCLREIENIMVSKTHILPLYRNQSVIEYNQDVQNIQLTSDGWVEFDRVWFKK</sequence>
<dbReference type="GO" id="GO:0003677">
    <property type="term" value="F:DNA binding"/>
    <property type="evidence" value="ECO:0007669"/>
    <property type="project" value="UniProtKB-KW"/>
</dbReference>
<dbReference type="InterPro" id="IPR000914">
    <property type="entry name" value="SBP_5_dom"/>
</dbReference>
<dbReference type="Gene3D" id="3.10.105.10">
    <property type="entry name" value="Dipeptide-binding Protein, Domain 3"/>
    <property type="match status" value="1"/>
</dbReference>
<proteinExistence type="predicted"/>
<dbReference type="RefSeq" id="WP_158538327.1">
    <property type="nucleotide sequence ID" value="NZ_QQAY01000002.1"/>
</dbReference>
<dbReference type="InterPro" id="IPR039424">
    <property type="entry name" value="SBP_5"/>
</dbReference>
<feature type="domain" description="Transcriptional regulator SgrR N-terminal HTH" evidence="3">
    <location>
        <begin position="4"/>
        <end position="101"/>
    </location>
</feature>
<dbReference type="PANTHER" id="PTHR30290">
    <property type="entry name" value="PERIPLASMIC BINDING COMPONENT OF ABC TRANSPORTER"/>
    <property type="match status" value="1"/>
</dbReference>
<protein>
    <submittedName>
        <fullName evidence="4">MarR-like DNA-binding transcriptional regulator SgrR of sgrS sRNA</fullName>
    </submittedName>
</protein>
<gene>
    <name evidence="4" type="ORF">DFR59_102425</name>
</gene>
<dbReference type="OrthoDB" id="5894719at2"/>
<name>A0A370GQL7_9BACI</name>
<dbReference type="GO" id="GO:1904680">
    <property type="term" value="F:peptide transmembrane transporter activity"/>
    <property type="evidence" value="ECO:0007669"/>
    <property type="project" value="TreeGrafter"/>
</dbReference>
<dbReference type="InterPro" id="IPR025370">
    <property type="entry name" value="SgrR_HTH_N"/>
</dbReference>
<dbReference type="Pfam" id="PF12793">
    <property type="entry name" value="SgrR_N"/>
    <property type="match status" value="1"/>
</dbReference>
<dbReference type="Gene3D" id="3.40.190.10">
    <property type="entry name" value="Periplasmic binding protein-like II"/>
    <property type="match status" value="1"/>
</dbReference>
<dbReference type="GO" id="GO:0015833">
    <property type="term" value="P:peptide transport"/>
    <property type="evidence" value="ECO:0007669"/>
    <property type="project" value="TreeGrafter"/>
</dbReference>
<dbReference type="Pfam" id="PF00496">
    <property type="entry name" value="SBP_bac_5"/>
    <property type="match status" value="1"/>
</dbReference>
<comment type="caution">
    <text evidence="4">The sequence shown here is derived from an EMBL/GenBank/DDBJ whole genome shotgun (WGS) entry which is preliminary data.</text>
</comment>
<dbReference type="PANTHER" id="PTHR30290:SF72">
    <property type="entry name" value="HTH-TYPE TRANSCRIPTIONAL REGULATOR SGRR"/>
    <property type="match status" value="1"/>
</dbReference>
<dbReference type="AlphaFoldDB" id="A0A370GQL7"/>
<keyword evidence="1 4" id="KW-0238">DNA-binding</keyword>
<evidence type="ECO:0000259" key="2">
    <source>
        <dbReference type="Pfam" id="PF00496"/>
    </source>
</evidence>
<dbReference type="Proteomes" id="UP000255326">
    <property type="component" value="Unassembled WGS sequence"/>
</dbReference>
<evidence type="ECO:0000256" key="1">
    <source>
        <dbReference type="ARBA" id="ARBA00023125"/>
    </source>
</evidence>
<reference evidence="4 5" key="1">
    <citation type="submission" date="2018-07" db="EMBL/GenBank/DDBJ databases">
        <title>Genomic Encyclopedia of Type Strains, Phase IV (KMG-IV): sequencing the most valuable type-strain genomes for metagenomic binning, comparative biology and taxonomic classification.</title>
        <authorList>
            <person name="Goeker M."/>
        </authorList>
    </citation>
    <scope>NUCLEOTIDE SEQUENCE [LARGE SCALE GENOMIC DNA]</scope>
    <source>
        <strain evidence="4 5">DSM 25281</strain>
    </source>
</reference>
<dbReference type="EMBL" id="QQAY01000002">
    <property type="protein sequence ID" value="RDI45791.1"/>
    <property type="molecule type" value="Genomic_DNA"/>
</dbReference>
<accession>A0A370GQL7</accession>